<reference evidence="1" key="1">
    <citation type="submission" date="2021-05" db="EMBL/GenBank/DDBJ databases">
        <authorList>
            <person name="Scholz U."/>
            <person name="Mascher M."/>
            <person name="Fiebig A."/>
        </authorList>
    </citation>
    <scope>NUCLEOTIDE SEQUENCE [LARGE SCALE GENOMIC DNA]</scope>
</reference>
<sequence length="214" mass="22504">MAPASASLLPAASSSAKRPAPAAAAEHPLAQDGVAAPKNSQSQQQQQQQLECPRCQSTNTKFCYYNNYSTAQPRHFCRACRRYWTHGGTLRKVPVGGACRRAGNKGRKSAEPSPSSSSPSAEDAAYQTDMLPVPATPPFFPFLSDGAVFLPQFDLGLGRTGFPWPAPAGPDLYDGLATPWSGSGDGTLAGAAWDDFAAGLDLTWPSPPPPPSSN</sequence>
<proteinExistence type="predicted"/>
<protein>
    <submittedName>
        <fullName evidence="1">Uncharacterized protein</fullName>
    </submittedName>
</protein>
<reference evidence="1" key="2">
    <citation type="submission" date="2025-09" db="UniProtKB">
        <authorList>
            <consortium name="EnsemblPlants"/>
        </authorList>
    </citation>
    <scope>IDENTIFICATION</scope>
</reference>
<organism evidence="1 2">
    <name type="scientific">Avena sativa</name>
    <name type="common">Oat</name>
    <dbReference type="NCBI Taxonomy" id="4498"/>
    <lineage>
        <taxon>Eukaryota</taxon>
        <taxon>Viridiplantae</taxon>
        <taxon>Streptophyta</taxon>
        <taxon>Embryophyta</taxon>
        <taxon>Tracheophyta</taxon>
        <taxon>Spermatophyta</taxon>
        <taxon>Magnoliopsida</taxon>
        <taxon>Liliopsida</taxon>
        <taxon>Poales</taxon>
        <taxon>Poaceae</taxon>
        <taxon>BOP clade</taxon>
        <taxon>Pooideae</taxon>
        <taxon>Poodae</taxon>
        <taxon>Poeae</taxon>
        <taxon>Poeae Chloroplast Group 1 (Aveneae type)</taxon>
        <taxon>Aveninae</taxon>
        <taxon>Avena</taxon>
    </lineage>
</organism>
<evidence type="ECO:0000313" key="2">
    <source>
        <dbReference type="Proteomes" id="UP001732700"/>
    </source>
</evidence>
<dbReference type="Proteomes" id="UP001732700">
    <property type="component" value="Chromosome 5D"/>
</dbReference>
<keyword evidence="2" id="KW-1185">Reference proteome</keyword>
<accession>A0ACD5Y9C7</accession>
<evidence type="ECO:0000313" key="1">
    <source>
        <dbReference type="EnsemblPlants" id="AVESA.00010b.r2.5DG0936680.1.CDS"/>
    </source>
</evidence>
<dbReference type="EnsemblPlants" id="AVESA.00010b.r2.5DG0936680.1">
    <property type="protein sequence ID" value="AVESA.00010b.r2.5DG0936680.1.CDS"/>
    <property type="gene ID" value="AVESA.00010b.r2.5DG0936680"/>
</dbReference>
<name>A0ACD5Y9C7_AVESA</name>